<dbReference type="Pfam" id="PF08659">
    <property type="entry name" value="KR"/>
    <property type="match status" value="1"/>
</dbReference>
<name>V4A5V3_LOTGI</name>
<dbReference type="EMBL" id="KB201037">
    <property type="protein sequence ID" value="ESO99313.1"/>
    <property type="molecule type" value="Genomic_DNA"/>
</dbReference>
<dbReference type="GO" id="GO:0006633">
    <property type="term" value="P:fatty acid biosynthetic process"/>
    <property type="evidence" value="ECO:0007669"/>
    <property type="project" value="TreeGrafter"/>
</dbReference>
<dbReference type="GO" id="GO:0004312">
    <property type="term" value="F:fatty acid synthase activity"/>
    <property type="evidence" value="ECO:0007669"/>
    <property type="project" value="TreeGrafter"/>
</dbReference>
<sequence length="678" mass="76661">MSILQGSIRNDKEALVEVNINDILWDETKGMVLHPAVIGGLLQAPGALGLSDLGVNILPIQIRKLRVYGGAQKKMYIHLQSMLSSITSIKPRPSRDEEVNVVVPLTDNNKDIEKLRETLNEYRYVAIIINSDFDENYGGIERQRAVSDYLLWLKVVVECINEGNEKHDISRLLIAFYNTWTIDEMNTKSTIMIPDNIIHSSLWGGARSIQRELGTLATHLLDLRELEETTDIEQLLIVFDKLASDWLHNVPASNKVVVPISCCMPLSSIPFYKPGLLSTLVSLWTLASSVKVKKIIVLRERSCVDEELFLSLLRYGKVEYKLLTPEELSEETQQWKKKQMICFMQLDKSHVDIIMRKNFIIKIYAFSSLLPTTIAAILRTRLSRIRIHRVNENDIFSKSNISAAIRHGIYGWLNKNFQNTINQRNVFPNLQDPIQKLFTMTHLDLQDKIGLEVSLHLTLSRLLSKTSVVGGLTGLGWQCVQWLATHQAGYVLIFNRRTPNEENTASIEEFSRSTSCTIECYSVDVVNLSSVTGAIRTFNKTYSDVRIKGVLHGAGVTRDSSLFKMTEEHMTECFNPKISGAWNLHQATMYMNLDFFILHSSITAVLGAPGQSNYGVGNAFQDSLISVRKKLSLPIQTLNWGPLDMGMLEKGKGNDRTRMTISSTGYHLIGNRRNRCLS</sequence>
<keyword evidence="2" id="KW-0597">Phosphoprotein</keyword>
<dbReference type="PANTHER" id="PTHR43775">
    <property type="entry name" value="FATTY ACID SYNTHASE"/>
    <property type="match status" value="1"/>
</dbReference>
<dbReference type="PANTHER" id="PTHR43775:SF37">
    <property type="entry name" value="SI:DKEY-61P9.11"/>
    <property type="match status" value="1"/>
</dbReference>
<feature type="domain" description="Ketoreductase" evidence="3">
    <location>
        <begin position="467"/>
        <end position="645"/>
    </location>
</feature>
<dbReference type="InterPro" id="IPR042104">
    <property type="entry name" value="PKS_dehydratase_sf"/>
</dbReference>
<accession>V4A5V3</accession>
<dbReference type="Proteomes" id="UP000030746">
    <property type="component" value="Unassembled WGS sequence"/>
</dbReference>
<dbReference type="HOGENOM" id="CLU_405607_0_0_1"/>
<keyword evidence="1" id="KW-0596">Phosphopantetheine</keyword>
<dbReference type="OrthoDB" id="10050735at2759"/>
<dbReference type="InterPro" id="IPR036291">
    <property type="entry name" value="NAD(P)-bd_dom_sf"/>
</dbReference>
<evidence type="ECO:0000313" key="4">
    <source>
        <dbReference type="EMBL" id="ESO99313.1"/>
    </source>
</evidence>
<dbReference type="RefSeq" id="XP_009049804.1">
    <property type="nucleotide sequence ID" value="XM_009051556.1"/>
</dbReference>
<dbReference type="Gene3D" id="3.10.129.110">
    <property type="entry name" value="Polyketide synthase dehydratase"/>
    <property type="match status" value="1"/>
</dbReference>
<dbReference type="InterPro" id="IPR050091">
    <property type="entry name" value="PKS_NRPS_Biosynth_Enz"/>
</dbReference>
<dbReference type="KEGG" id="lgi:LOTGIDRAFT_158394"/>
<reference evidence="4 5" key="1">
    <citation type="journal article" date="2013" name="Nature">
        <title>Insights into bilaterian evolution from three spiralian genomes.</title>
        <authorList>
            <person name="Simakov O."/>
            <person name="Marletaz F."/>
            <person name="Cho S.J."/>
            <person name="Edsinger-Gonzales E."/>
            <person name="Havlak P."/>
            <person name="Hellsten U."/>
            <person name="Kuo D.H."/>
            <person name="Larsson T."/>
            <person name="Lv J."/>
            <person name="Arendt D."/>
            <person name="Savage R."/>
            <person name="Osoegawa K."/>
            <person name="de Jong P."/>
            <person name="Grimwood J."/>
            <person name="Chapman J.A."/>
            <person name="Shapiro H."/>
            <person name="Aerts A."/>
            <person name="Otillar R.P."/>
            <person name="Terry A.Y."/>
            <person name="Boore J.L."/>
            <person name="Grigoriev I.V."/>
            <person name="Lindberg D.R."/>
            <person name="Seaver E.C."/>
            <person name="Weisblat D.A."/>
            <person name="Putnam N.H."/>
            <person name="Rokhsar D.S."/>
        </authorList>
    </citation>
    <scope>NUCLEOTIDE SEQUENCE [LARGE SCALE GENOMIC DNA]</scope>
</reference>
<dbReference type="STRING" id="225164.V4A5V3"/>
<dbReference type="GeneID" id="20237708"/>
<dbReference type="Gene3D" id="3.40.50.720">
    <property type="entry name" value="NAD(P)-binding Rossmann-like Domain"/>
    <property type="match status" value="1"/>
</dbReference>
<dbReference type="SUPFAM" id="SSF51735">
    <property type="entry name" value="NAD(P)-binding Rossmann-fold domains"/>
    <property type="match status" value="1"/>
</dbReference>
<dbReference type="SMART" id="SM00822">
    <property type="entry name" value="PKS_KR"/>
    <property type="match status" value="1"/>
</dbReference>
<protein>
    <recommendedName>
        <fullName evidence="3">Ketoreductase domain-containing protein</fullName>
    </recommendedName>
</protein>
<dbReference type="InterPro" id="IPR057326">
    <property type="entry name" value="KR_dom"/>
</dbReference>
<evidence type="ECO:0000256" key="2">
    <source>
        <dbReference type="ARBA" id="ARBA00022553"/>
    </source>
</evidence>
<gene>
    <name evidence="4" type="ORF">LOTGIDRAFT_158394</name>
</gene>
<dbReference type="CTD" id="20237708"/>
<evidence type="ECO:0000313" key="5">
    <source>
        <dbReference type="Proteomes" id="UP000030746"/>
    </source>
</evidence>
<keyword evidence="5" id="KW-1185">Reference proteome</keyword>
<evidence type="ECO:0000259" key="3">
    <source>
        <dbReference type="SMART" id="SM00822"/>
    </source>
</evidence>
<evidence type="ECO:0000256" key="1">
    <source>
        <dbReference type="ARBA" id="ARBA00022450"/>
    </source>
</evidence>
<dbReference type="InterPro" id="IPR013968">
    <property type="entry name" value="PKS_KR"/>
</dbReference>
<dbReference type="AlphaFoldDB" id="V4A5V3"/>
<proteinExistence type="predicted"/>
<organism evidence="4 5">
    <name type="scientific">Lottia gigantea</name>
    <name type="common">Giant owl limpet</name>
    <dbReference type="NCBI Taxonomy" id="225164"/>
    <lineage>
        <taxon>Eukaryota</taxon>
        <taxon>Metazoa</taxon>
        <taxon>Spiralia</taxon>
        <taxon>Lophotrochozoa</taxon>
        <taxon>Mollusca</taxon>
        <taxon>Gastropoda</taxon>
        <taxon>Patellogastropoda</taxon>
        <taxon>Lottioidea</taxon>
        <taxon>Lottiidae</taxon>
        <taxon>Lottia</taxon>
    </lineage>
</organism>